<evidence type="ECO:0000256" key="4">
    <source>
        <dbReference type="ARBA" id="ARBA00022737"/>
    </source>
</evidence>
<feature type="repeat" description="ANK" evidence="11">
    <location>
        <begin position="70"/>
        <end position="99"/>
    </location>
</feature>
<proteinExistence type="inferred from homology"/>
<evidence type="ECO:0000256" key="8">
    <source>
        <dbReference type="ARBA" id="ARBA00023139"/>
    </source>
</evidence>
<dbReference type="FunCoup" id="A0A316VC54">
    <property type="interactions" value="238"/>
</dbReference>
<keyword evidence="8" id="KW-0564">Palmitate</keyword>
<dbReference type="AlphaFoldDB" id="A0A316VC54"/>
<feature type="transmembrane region" description="Helical" evidence="12">
    <location>
        <begin position="485"/>
        <end position="506"/>
    </location>
</feature>
<dbReference type="GO" id="GO:0019706">
    <property type="term" value="F:protein-cysteine S-palmitoyltransferase activity"/>
    <property type="evidence" value="ECO:0007669"/>
    <property type="project" value="UniProtKB-EC"/>
</dbReference>
<keyword evidence="12" id="KW-0808">Transferase</keyword>
<keyword evidence="5 12" id="KW-1133">Transmembrane helix</keyword>
<dbReference type="PROSITE" id="PS50216">
    <property type="entry name" value="DHHC"/>
    <property type="match status" value="1"/>
</dbReference>
<keyword evidence="4" id="KW-0677">Repeat</keyword>
<evidence type="ECO:0000256" key="11">
    <source>
        <dbReference type="PROSITE-ProRule" id="PRU00023"/>
    </source>
</evidence>
<evidence type="ECO:0000256" key="9">
    <source>
        <dbReference type="ARBA" id="ARBA00023288"/>
    </source>
</evidence>
<evidence type="ECO:0000313" key="16">
    <source>
        <dbReference type="Proteomes" id="UP000245771"/>
    </source>
</evidence>
<accession>A0A316VC54</accession>
<feature type="repeat" description="ANK" evidence="11">
    <location>
        <begin position="33"/>
        <end position="65"/>
    </location>
</feature>
<gene>
    <name evidence="15" type="ORF">FA14DRAFT_112649</name>
</gene>
<sequence length="660" mass="72167">PATIFSAAQRGDNALITHLISTSRATASDRDEEGITPLHWAAINAHVATCKLLIDMGADIDSLGGDLVASPLQWAARNGHLYVMHTLLSHGADPTICDAQGFNTLHLTVHSSAVMPLVLLLQHPSFASISSLDSPDSQGHTPLMWAAYQGDAISVDLLLAHGADVHRSDAAGLTPMHWAVVKGNRLCIRKLALTGADLWAKEEGGKTPRDLAVELKSIASYSKALSDVGFEEDGRKRSKPLGEWQTKYCIMVTPFLSFGLMFSTLNVLPWFTGIPLVLGEFFGMHHVITRVLLDPKELESMHKSNYFLAVVSGSIVWVGWEWTRKLVYYTPGMAYWNLLFAISFLLCGWNLFRAATLEPGYAPRPTNETDRRNTVASLINDGRLNGMNYCVACMARRPLRSKHCRHCNRCVARHDHHCPWVNNCIGVNNHRQFMVFIASLVVGITTFDYLVYQYYVSNAPPYIPKVTSSCILPASICGATDFDGFLFSCMLWATLQLTWTSVLLIAHSWQISRQMTTLEVSNLGRYGYMGGKAGSSMSSQTSFMEARAEAMRTNSVVSGQQGSDAGLDDGNDASSAGGNTGSSHGHKHGSLLGALGGTGNWILSIVGLDLYTKGKAGEGLKKASRSQNPFDQGIVVNCQDFWTRGRALGVRYEQLYDVPS</sequence>
<keyword evidence="7 12" id="KW-0472">Membrane</keyword>
<dbReference type="Pfam" id="PF01529">
    <property type="entry name" value="DHHC"/>
    <property type="match status" value="1"/>
</dbReference>
<keyword evidence="12" id="KW-0012">Acyltransferase</keyword>
<dbReference type="Pfam" id="PF12796">
    <property type="entry name" value="Ank_2"/>
    <property type="match status" value="2"/>
</dbReference>
<keyword evidence="3 12" id="KW-0812">Transmembrane</keyword>
<feature type="repeat" description="ANK" evidence="11">
    <location>
        <begin position="171"/>
        <end position="203"/>
    </location>
</feature>
<organism evidence="15 16">
    <name type="scientific">Meira miltonrushii</name>
    <dbReference type="NCBI Taxonomy" id="1280837"/>
    <lineage>
        <taxon>Eukaryota</taxon>
        <taxon>Fungi</taxon>
        <taxon>Dikarya</taxon>
        <taxon>Basidiomycota</taxon>
        <taxon>Ustilaginomycotina</taxon>
        <taxon>Exobasidiomycetes</taxon>
        <taxon>Exobasidiales</taxon>
        <taxon>Brachybasidiaceae</taxon>
        <taxon>Meira</taxon>
    </lineage>
</organism>
<dbReference type="Gene3D" id="1.25.40.20">
    <property type="entry name" value="Ankyrin repeat-containing domain"/>
    <property type="match status" value="1"/>
</dbReference>
<evidence type="ECO:0000259" key="14">
    <source>
        <dbReference type="Pfam" id="PF01529"/>
    </source>
</evidence>
<comment type="similarity">
    <text evidence="2">Belongs to the DHHC palmitoyltransferase family. AKR/ZDHHC17 subfamily.</text>
</comment>
<comment type="domain">
    <text evidence="12">The DHHC domain is required for palmitoyltransferase activity.</text>
</comment>
<feature type="region of interest" description="Disordered" evidence="13">
    <location>
        <begin position="554"/>
        <end position="586"/>
    </location>
</feature>
<dbReference type="PROSITE" id="PS50088">
    <property type="entry name" value="ANK_REPEAT"/>
    <property type="match status" value="4"/>
</dbReference>
<name>A0A316VC54_9BASI</name>
<keyword evidence="9" id="KW-0449">Lipoprotein</keyword>
<evidence type="ECO:0000256" key="7">
    <source>
        <dbReference type="ARBA" id="ARBA00023136"/>
    </source>
</evidence>
<feature type="compositionally biased region" description="Polar residues" evidence="13">
    <location>
        <begin position="554"/>
        <end position="563"/>
    </location>
</feature>
<comment type="catalytic activity">
    <reaction evidence="10 12">
        <text>L-cysteinyl-[protein] + hexadecanoyl-CoA = S-hexadecanoyl-L-cysteinyl-[protein] + CoA</text>
        <dbReference type="Rhea" id="RHEA:36683"/>
        <dbReference type="Rhea" id="RHEA-COMP:10131"/>
        <dbReference type="Rhea" id="RHEA-COMP:11032"/>
        <dbReference type="ChEBI" id="CHEBI:29950"/>
        <dbReference type="ChEBI" id="CHEBI:57287"/>
        <dbReference type="ChEBI" id="CHEBI:57379"/>
        <dbReference type="ChEBI" id="CHEBI:74151"/>
        <dbReference type="EC" id="2.3.1.225"/>
    </reaction>
</comment>
<dbReference type="SUPFAM" id="SSF48403">
    <property type="entry name" value="Ankyrin repeat"/>
    <property type="match status" value="1"/>
</dbReference>
<dbReference type="InterPro" id="IPR002110">
    <property type="entry name" value="Ankyrin_rpt"/>
</dbReference>
<feature type="non-terminal residue" evidence="15">
    <location>
        <position position="1"/>
    </location>
</feature>
<protein>
    <recommendedName>
        <fullName evidence="12">Palmitoyltransferase</fullName>
        <ecNumber evidence="12">2.3.1.225</ecNumber>
    </recommendedName>
</protein>
<comment type="subcellular location">
    <subcellularLocation>
        <location evidence="1">Membrane</location>
        <topology evidence="1">Multi-pass membrane protein</topology>
    </subcellularLocation>
</comment>
<dbReference type="PRINTS" id="PR01415">
    <property type="entry name" value="ANKYRIN"/>
</dbReference>
<dbReference type="EC" id="2.3.1.225" evidence="12"/>
<dbReference type="PANTHER" id="PTHR24161:SF85">
    <property type="entry name" value="PALMITOYLTRANSFERASE HIP14"/>
    <property type="match status" value="1"/>
</dbReference>
<dbReference type="RefSeq" id="XP_025355186.1">
    <property type="nucleotide sequence ID" value="XM_025495981.1"/>
</dbReference>
<feature type="non-terminal residue" evidence="15">
    <location>
        <position position="660"/>
    </location>
</feature>
<evidence type="ECO:0000256" key="6">
    <source>
        <dbReference type="ARBA" id="ARBA00023043"/>
    </source>
</evidence>
<dbReference type="STRING" id="1280837.A0A316VC54"/>
<reference evidence="15 16" key="1">
    <citation type="journal article" date="2018" name="Mol. Biol. Evol.">
        <title>Broad Genomic Sampling Reveals a Smut Pathogenic Ancestry of the Fungal Clade Ustilaginomycotina.</title>
        <authorList>
            <person name="Kijpornyongpan T."/>
            <person name="Mondo S.J."/>
            <person name="Barry K."/>
            <person name="Sandor L."/>
            <person name="Lee J."/>
            <person name="Lipzen A."/>
            <person name="Pangilinan J."/>
            <person name="LaButti K."/>
            <person name="Hainaut M."/>
            <person name="Henrissat B."/>
            <person name="Grigoriev I.V."/>
            <person name="Spatafora J.W."/>
            <person name="Aime M.C."/>
        </authorList>
    </citation>
    <scope>NUCLEOTIDE SEQUENCE [LARGE SCALE GENOMIC DNA]</scope>
    <source>
        <strain evidence="15 16">MCA 3882</strain>
    </source>
</reference>
<dbReference type="Proteomes" id="UP000245771">
    <property type="component" value="Unassembled WGS sequence"/>
</dbReference>
<dbReference type="GeneID" id="37017762"/>
<feature type="domain" description="Palmitoyltransferase DHHC" evidence="14">
    <location>
        <begin position="387"/>
        <end position="520"/>
    </location>
</feature>
<feature type="compositionally biased region" description="Polar residues" evidence="13">
    <location>
        <begin position="572"/>
        <end position="583"/>
    </location>
</feature>
<dbReference type="InterPro" id="IPR001594">
    <property type="entry name" value="Palmitoyltrfase_DHHC"/>
</dbReference>
<dbReference type="InterPro" id="IPR036770">
    <property type="entry name" value="Ankyrin_rpt-contain_sf"/>
</dbReference>
<dbReference type="PROSITE" id="PS50297">
    <property type="entry name" value="ANK_REP_REGION"/>
    <property type="match status" value="4"/>
</dbReference>
<dbReference type="EMBL" id="KZ819603">
    <property type="protein sequence ID" value="PWN34884.1"/>
    <property type="molecule type" value="Genomic_DNA"/>
</dbReference>
<evidence type="ECO:0000256" key="1">
    <source>
        <dbReference type="ARBA" id="ARBA00004141"/>
    </source>
</evidence>
<evidence type="ECO:0000256" key="12">
    <source>
        <dbReference type="RuleBase" id="RU079119"/>
    </source>
</evidence>
<feature type="transmembrane region" description="Helical" evidence="12">
    <location>
        <begin position="305"/>
        <end position="322"/>
    </location>
</feature>
<feature type="repeat" description="ANK" evidence="11">
    <location>
        <begin position="138"/>
        <end position="170"/>
    </location>
</feature>
<evidence type="ECO:0000256" key="10">
    <source>
        <dbReference type="ARBA" id="ARBA00048048"/>
    </source>
</evidence>
<dbReference type="GO" id="GO:0016020">
    <property type="term" value="C:membrane"/>
    <property type="evidence" value="ECO:0007669"/>
    <property type="project" value="UniProtKB-SubCell"/>
</dbReference>
<keyword evidence="16" id="KW-1185">Reference proteome</keyword>
<dbReference type="InParanoid" id="A0A316VC54"/>
<evidence type="ECO:0000256" key="2">
    <source>
        <dbReference type="ARBA" id="ARBA00010104"/>
    </source>
</evidence>
<dbReference type="SMART" id="SM00248">
    <property type="entry name" value="ANK"/>
    <property type="match status" value="4"/>
</dbReference>
<evidence type="ECO:0000256" key="3">
    <source>
        <dbReference type="ARBA" id="ARBA00022692"/>
    </source>
</evidence>
<dbReference type="PANTHER" id="PTHR24161">
    <property type="entry name" value="ANK_REP_REGION DOMAIN-CONTAINING PROTEIN-RELATED"/>
    <property type="match status" value="1"/>
</dbReference>
<evidence type="ECO:0000256" key="13">
    <source>
        <dbReference type="SAM" id="MobiDB-lite"/>
    </source>
</evidence>
<evidence type="ECO:0000256" key="5">
    <source>
        <dbReference type="ARBA" id="ARBA00022989"/>
    </source>
</evidence>
<keyword evidence="6 11" id="KW-0040">ANK repeat</keyword>
<evidence type="ECO:0000313" key="15">
    <source>
        <dbReference type="EMBL" id="PWN34884.1"/>
    </source>
</evidence>
<dbReference type="OrthoDB" id="6781668at2759"/>
<feature type="transmembrane region" description="Helical" evidence="12">
    <location>
        <begin position="334"/>
        <end position="352"/>
    </location>
</feature>
<feature type="transmembrane region" description="Helical" evidence="12">
    <location>
        <begin position="433"/>
        <end position="452"/>
    </location>
</feature>